<dbReference type="KEGG" id="cthd:CDO33_20410"/>
<feature type="transmembrane region" description="Helical" evidence="1">
    <location>
        <begin position="9"/>
        <end position="31"/>
    </location>
</feature>
<keyword evidence="1" id="KW-1133">Transmembrane helix</keyword>
<dbReference type="RefSeq" id="WP_103081853.1">
    <property type="nucleotide sequence ID" value="NZ_CP021850.1"/>
</dbReference>
<reference evidence="2 3" key="1">
    <citation type="submission" date="2017-06" db="EMBL/GenBank/DDBJ databases">
        <title>Investigating the central metabolism of Clostridium thermosuccinogenes.</title>
        <authorList>
            <person name="Koendjbiharie J.G."/>
            <person name="van Kranenburg R."/>
        </authorList>
    </citation>
    <scope>NUCLEOTIDE SEQUENCE [LARGE SCALE GENOMIC DNA]</scope>
    <source>
        <strain evidence="2 3">DSM 5806</strain>
    </source>
</reference>
<name>A0A2K2FHX2_9CLOT</name>
<dbReference type="AlphaFoldDB" id="A0A2K2FHX2"/>
<sequence>MGWIREKKWVIGCIAMAIILSVFIVNNIGIYNQNNALKKEIIRNMNAEWYQLYRLSEIIDKNYIKNDFQDSEKFQLYVNQTCHHFSYAGGSTELTVNMRNFLVLSYDPLFTDLSLEKDPLNKEKAIELLKGMNDELMSISKDIIDMKDNEKEKLLNPKTSKFIEVNARVKEFADKYAKAVYDYFRQYGK</sequence>
<comment type="caution">
    <text evidence="2">The sequence shown here is derived from an EMBL/GenBank/DDBJ whole genome shotgun (WGS) entry which is preliminary data.</text>
</comment>
<organism evidence="2 3">
    <name type="scientific">Clostridium thermosuccinogenes</name>
    <dbReference type="NCBI Taxonomy" id="84032"/>
    <lineage>
        <taxon>Bacteria</taxon>
        <taxon>Bacillati</taxon>
        <taxon>Bacillota</taxon>
        <taxon>Clostridia</taxon>
        <taxon>Eubacteriales</taxon>
        <taxon>Clostridiaceae</taxon>
        <taxon>Clostridium</taxon>
    </lineage>
</organism>
<keyword evidence="3" id="KW-1185">Reference proteome</keyword>
<dbReference type="EMBL" id="NIOJ01000028">
    <property type="protein sequence ID" value="PNT98389.1"/>
    <property type="molecule type" value="Genomic_DNA"/>
</dbReference>
<proteinExistence type="predicted"/>
<evidence type="ECO:0000313" key="2">
    <source>
        <dbReference type="EMBL" id="PNT98389.1"/>
    </source>
</evidence>
<keyword evidence="1" id="KW-0472">Membrane</keyword>
<dbReference type="Proteomes" id="UP000236151">
    <property type="component" value="Unassembled WGS sequence"/>
</dbReference>
<evidence type="ECO:0000313" key="3">
    <source>
        <dbReference type="Proteomes" id="UP000236151"/>
    </source>
</evidence>
<keyword evidence="1" id="KW-0812">Transmembrane</keyword>
<gene>
    <name evidence="2" type="ORF">CDQ84_11305</name>
</gene>
<evidence type="ECO:0000256" key="1">
    <source>
        <dbReference type="SAM" id="Phobius"/>
    </source>
</evidence>
<accession>A0A2K2FHX2</accession>
<protein>
    <submittedName>
        <fullName evidence="2">Uncharacterized protein</fullName>
    </submittedName>
</protein>
<dbReference type="OrthoDB" id="1740776at2"/>